<name>A0A8S2CXG6_9BILA</name>
<evidence type="ECO:0000256" key="2">
    <source>
        <dbReference type="ARBA" id="ARBA00022840"/>
    </source>
</evidence>
<comment type="caution">
    <text evidence="4">The sequence shown here is derived from an EMBL/GenBank/DDBJ whole genome shotgun (WGS) entry which is preliminary data.</text>
</comment>
<dbReference type="InterPro" id="IPR004605">
    <property type="entry name" value="DNA_helicase_Holl-junc_RuvB"/>
</dbReference>
<evidence type="ECO:0000313" key="6">
    <source>
        <dbReference type="Proteomes" id="UP000677228"/>
    </source>
</evidence>
<keyword evidence="2" id="KW-0067">ATP-binding</keyword>
<organism evidence="4 6">
    <name type="scientific">Didymodactylos carnosus</name>
    <dbReference type="NCBI Taxonomy" id="1234261"/>
    <lineage>
        <taxon>Eukaryota</taxon>
        <taxon>Metazoa</taxon>
        <taxon>Spiralia</taxon>
        <taxon>Gnathifera</taxon>
        <taxon>Rotifera</taxon>
        <taxon>Eurotatoria</taxon>
        <taxon>Bdelloidea</taxon>
        <taxon>Philodinida</taxon>
        <taxon>Philodinidae</taxon>
        <taxon>Didymodactylos</taxon>
    </lineage>
</organism>
<dbReference type="InterPro" id="IPR008824">
    <property type="entry name" value="RuvB-like_N"/>
</dbReference>
<dbReference type="Proteomes" id="UP000677228">
    <property type="component" value="Unassembled WGS sequence"/>
</dbReference>
<dbReference type="SUPFAM" id="SSF52540">
    <property type="entry name" value="P-loop containing nucleoside triphosphate hydrolases"/>
    <property type="match status" value="1"/>
</dbReference>
<dbReference type="Gene3D" id="3.40.50.300">
    <property type="entry name" value="P-loop containing nucleotide triphosphate hydrolases"/>
    <property type="match status" value="1"/>
</dbReference>
<keyword evidence="1" id="KW-0547">Nucleotide-binding</keyword>
<dbReference type="AlphaFoldDB" id="A0A8S2CXG6"/>
<dbReference type="Pfam" id="PF05496">
    <property type="entry name" value="RuvB_N"/>
    <property type="match status" value="1"/>
</dbReference>
<evidence type="ECO:0000256" key="1">
    <source>
        <dbReference type="ARBA" id="ARBA00022741"/>
    </source>
</evidence>
<gene>
    <name evidence="4" type="ORF">OVA965_LOCUS4439</name>
    <name evidence="5" type="ORF">TMI583_LOCUS4437</name>
</gene>
<feature type="domain" description="RuvB-like AAA+ ATPase" evidence="3">
    <location>
        <begin position="1"/>
        <end position="103"/>
    </location>
</feature>
<reference evidence="4" key="1">
    <citation type="submission" date="2021-02" db="EMBL/GenBank/DDBJ databases">
        <authorList>
            <person name="Nowell W R."/>
        </authorList>
    </citation>
    <scope>NUCLEOTIDE SEQUENCE</scope>
</reference>
<dbReference type="GO" id="GO:0006310">
    <property type="term" value="P:DNA recombination"/>
    <property type="evidence" value="ECO:0007669"/>
    <property type="project" value="InterPro"/>
</dbReference>
<dbReference type="Proteomes" id="UP000682733">
    <property type="component" value="Unassembled WGS sequence"/>
</dbReference>
<evidence type="ECO:0000313" key="4">
    <source>
        <dbReference type="EMBL" id="CAF0796991.1"/>
    </source>
</evidence>
<dbReference type="GO" id="GO:0009378">
    <property type="term" value="F:four-way junction helicase activity"/>
    <property type="evidence" value="ECO:0007669"/>
    <property type="project" value="InterPro"/>
</dbReference>
<dbReference type="PANTHER" id="PTHR42848:SF1">
    <property type="entry name" value="HOLLIDAY JUNCTION BRANCH MIGRATION COMPLEX SUBUNIT RUVB"/>
    <property type="match status" value="1"/>
</dbReference>
<dbReference type="GO" id="GO:0006281">
    <property type="term" value="P:DNA repair"/>
    <property type="evidence" value="ECO:0007669"/>
    <property type="project" value="InterPro"/>
</dbReference>
<dbReference type="InterPro" id="IPR027417">
    <property type="entry name" value="P-loop_NTPase"/>
</dbReference>
<proteinExistence type="predicted"/>
<dbReference type="EMBL" id="CAJOBA010001163">
    <property type="protein sequence ID" value="CAF3580083.1"/>
    <property type="molecule type" value="Genomic_DNA"/>
</dbReference>
<dbReference type="GO" id="GO:0003677">
    <property type="term" value="F:DNA binding"/>
    <property type="evidence" value="ECO:0007669"/>
    <property type="project" value="InterPro"/>
</dbReference>
<dbReference type="PANTHER" id="PTHR42848">
    <property type="match status" value="1"/>
</dbReference>
<dbReference type="EMBL" id="CAJNOK010001163">
    <property type="protein sequence ID" value="CAF0796991.1"/>
    <property type="molecule type" value="Genomic_DNA"/>
</dbReference>
<dbReference type="GO" id="GO:0005524">
    <property type="term" value="F:ATP binding"/>
    <property type="evidence" value="ECO:0007669"/>
    <property type="project" value="UniProtKB-KW"/>
</dbReference>
<evidence type="ECO:0000259" key="3">
    <source>
        <dbReference type="Pfam" id="PF05496"/>
    </source>
</evidence>
<sequence>MGSTVRIAQGSSLQKPADVITLLSSLRENDLLLIDEIHAVPSICLEVLYPALEERALDIVIGKELNARTVRIRLPAFTLVGATTALHRLPVPLEGRFNLNFRLEEYSDQQLAAMVRH</sequence>
<accession>A0A8S2CXG6</accession>
<evidence type="ECO:0000313" key="5">
    <source>
        <dbReference type="EMBL" id="CAF3580083.1"/>
    </source>
</evidence>
<protein>
    <recommendedName>
        <fullName evidence="3">RuvB-like AAA+ ATPase domain-containing protein</fullName>
    </recommendedName>
</protein>